<sequence>MFRKKYIIIPTNLNYQKIVFSALCITLNTQPMLDNIRLQFKDKSLVEKWFRENEEKFPPYQMKRIFTTEGEFNTYPIVADIENLKLRICDKIAYLEGSIHKLYNYLSYNDLEEREMGDYDHLKDNNYNDFYYVQCIQAMESLKEFFDGLDLNDASISELEFGFNLLTEREPSEYKDMNFLLYEYKAPQNNYSKAGNYFNKFEHSKYAFKVYSKKDQKRLRTNIMRVEIVLKSNHLKDIGIEKYDDLMMVENIESLYNFFCEKFENFILIDDRQEKPGISRNVLNEMGNYLEPSYWRGRKNRANTNRIKQHFQKLLRDYDMLTTKEYFKGLINNKFNQLCHGVINEDG</sequence>
<name>A0A494J413_9FLAO</name>
<accession>A0A494J413</accession>
<proteinExistence type="predicted"/>
<protein>
    <submittedName>
        <fullName evidence="2">Uncharacterized protein</fullName>
    </submittedName>
</protein>
<evidence type="ECO:0000313" key="3">
    <source>
        <dbReference type="Proteomes" id="UP000189738"/>
    </source>
</evidence>
<dbReference type="AlphaFoldDB" id="A0A494J413"/>
<evidence type="ECO:0000313" key="2">
    <source>
        <dbReference type="EMBL" id="OPB47282.1"/>
    </source>
</evidence>
<dbReference type="Proteomes" id="UP000189738">
    <property type="component" value="Chromosome"/>
</dbReference>
<reference evidence="1 3" key="1">
    <citation type="submission" date="2016-02" db="EMBL/GenBank/DDBJ databases">
        <authorList>
            <person name="Nicholson A.C."/>
            <person name="Humrighouse B.W."/>
            <person name="Loparev V."/>
            <person name="Emery B."/>
            <person name="Graziano J."/>
            <person name="McQuiston J.R."/>
        </authorList>
    </citation>
    <scope>NUCLEOTIDE SEQUENCE [LARGE SCALE GENOMIC DNA]</scope>
    <source>
        <strain evidence="1 3">E6809</strain>
    </source>
</reference>
<organism evidence="2">
    <name type="scientific">Elizabethkingia anophelis</name>
    <dbReference type="NCBI Taxonomy" id="1117645"/>
    <lineage>
        <taxon>Bacteria</taxon>
        <taxon>Pseudomonadati</taxon>
        <taxon>Bacteroidota</taxon>
        <taxon>Flavobacteriia</taxon>
        <taxon>Flavobacteriales</taxon>
        <taxon>Weeksellaceae</taxon>
        <taxon>Elizabethkingia</taxon>
    </lineage>
</organism>
<dbReference type="EMBL" id="MAHS01000015">
    <property type="protein sequence ID" value="OPB47282.1"/>
    <property type="molecule type" value="Genomic_DNA"/>
</dbReference>
<evidence type="ECO:0000313" key="1">
    <source>
        <dbReference type="EMBL" id="AQX49504.1"/>
    </source>
</evidence>
<gene>
    <name evidence="1" type="ORF">AYC66_01900</name>
    <name evidence="2" type="ORF">BAY09_07775</name>
</gene>
<dbReference type="EMBL" id="CP014339">
    <property type="protein sequence ID" value="AQX49504.1"/>
    <property type="molecule type" value="Genomic_DNA"/>
</dbReference>
<reference evidence="2" key="2">
    <citation type="submission" date="2016-06" db="EMBL/GenBank/DDBJ databases">
        <authorList>
            <person name="Nicholson A.C."/>
        </authorList>
    </citation>
    <scope>NUCLEOTIDE SEQUENCE [LARGE SCALE GENOMIC DNA]</scope>
    <source>
        <strain evidence="2">E6809</strain>
    </source>
</reference>